<keyword evidence="6" id="KW-1185">Reference proteome</keyword>
<dbReference type="SMART" id="SM00347">
    <property type="entry name" value="HTH_MARR"/>
    <property type="match status" value="1"/>
</dbReference>
<dbReference type="PRINTS" id="PR00598">
    <property type="entry name" value="HTHMARR"/>
</dbReference>
<sequence>MKNTNALNSATYILAESSRLVREDFRRRAQHMNLTQPQWRTLLILSRAPGINQACLASHLEVSPVTVTQSVDRLVKAGLVLRERPENDRRSLNLFLTDDAQPLLAELNIIAEQTREAVLAGFNAAERKQLELMLLRVKQNLSDSAVAMDTALQAVSEEKLA</sequence>
<dbReference type="Proteomes" id="UP001557485">
    <property type="component" value="Unassembled WGS sequence"/>
</dbReference>
<name>A0ABV3U8V8_9GAMM</name>
<dbReference type="InterPro" id="IPR036388">
    <property type="entry name" value="WH-like_DNA-bd_sf"/>
</dbReference>
<protein>
    <submittedName>
        <fullName evidence="5">MarR family winged helix-turn-helix transcriptional regulator</fullName>
    </submittedName>
</protein>
<dbReference type="EMBL" id="JBFRYA010000014">
    <property type="protein sequence ID" value="MEX1670180.1"/>
    <property type="molecule type" value="Genomic_DNA"/>
</dbReference>
<keyword evidence="2" id="KW-0238">DNA-binding</keyword>
<dbReference type="Pfam" id="PF01047">
    <property type="entry name" value="MarR"/>
    <property type="match status" value="1"/>
</dbReference>
<proteinExistence type="predicted"/>
<keyword evidence="3" id="KW-0804">Transcription</keyword>
<dbReference type="PANTHER" id="PTHR42756:SF1">
    <property type="entry name" value="TRANSCRIPTIONAL REPRESSOR OF EMRAB OPERON"/>
    <property type="match status" value="1"/>
</dbReference>
<dbReference type="PROSITE" id="PS50995">
    <property type="entry name" value="HTH_MARR_2"/>
    <property type="match status" value="1"/>
</dbReference>
<evidence type="ECO:0000256" key="1">
    <source>
        <dbReference type="ARBA" id="ARBA00023015"/>
    </source>
</evidence>
<dbReference type="InterPro" id="IPR000835">
    <property type="entry name" value="HTH_MarR-typ"/>
</dbReference>
<feature type="domain" description="HTH marR-type" evidence="4">
    <location>
        <begin position="7"/>
        <end position="139"/>
    </location>
</feature>
<evidence type="ECO:0000313" key="6">
    <source>
        <dbReference type="Proteomes" id="UP001557485"/>
    </source>
</evidence>
<keyword evidence="1" id="KW-0805">Transcription regulation</keyword>
<accession>A0ABV3U8V8</accession>
<evidence type="ECO:0000259" key="4">
    <source>
        <dbReference type="PROSITE" id="PS50995"/>
    </source>
</evidence>
<evidence type="ECO:0000313" key="5">
    <source>
        <dbReference type="EMBL" id="MEX1670180.1"/>
    </source>
</evidence>
<dbReference type="InterPro" id="IPR036390">
    <property type="entry name" value="WH_DNA-bd_sf"/>
</dbReference>
<gene>
    <name evidence="5" type="ORF">AB4876_14765</name>
</gene>
<organism evidence="5 6">
    <name type="scientific">Zhongshania guokunii</name>
    <dbReference type="NCBI Taxonomy" id="641783"/>
    <lineage>
        <taxon>Bacteria</taxon>
        <taxon>Pseudomonadati</taxon>
        <taxon>Pseudomonadota</taxon>
        <taxon>Gammaproteobacteria</taxon>
        <taxon>Cellvibrionales</taxon>
        <taxon>Spongiibacteraceae</taxon>
        <taxon>Zhongshania</taxon>
    </lineage>
</organism>
<evidence type="ECO:0000256" key="3">
    <source>
        <dbReference type="ARBA" id="ARBA00023163"/>
    </source>
</evidence>
<dbReference type="RefSeq" id="WP_368382529.1">
    <property type="nucleotide sequence ID" value="NZ_JBFRYA010000014.1"/>
</dbReference>
<dbReference type="SUPFAM" id="SSF46785">
    <property type="entry name" value="Winged helix' DNA-binding domain"/>
    <property type="match status" value="1"/>
</dbReference>
<dbReference type="Gene3D" id="1.10.10.10">
    <property type="entry name" value="Winged helix-like DNA-binding domain superfamily/Winged helix DNA-binding domain"/>
    <property type="match status" value="1"/>
</dbReference>
<reference evidence="5 6" key="1">
    <citation type="journal article" date="2011" name="Int. J. Syst. Evol. Microbiol.">
        <title>Zhongshania antarctica gen. nov., sp. nov. and Zhongshania guokunii sp. nov., gammaproteobacteria respectively isolated from coastal attached (fast) ice and surface seawater of the Antarctic.</title>
        <authorList>
            <person name="Li H.J."/>
            <person name="Zhang X.Y."/>
            <person name="Chen C.X."/>
            <person name="Zhang Y.J."/>
            <person name="Gao Z.M."/>
            <person name="Yu Y."/>
            <person name="Chen X.L."/>
            <person name="Chen B."/>
            <person name="Zhang Y.Z."/>
        </authorList>
    </citation>
    <scope>NUCLEOTIDE SEQUENCE [LARGE SCALE GENOMIC DNA]</scope>
    <source>
        <strain evidence="5 6">ZS6-22T</strain>
    </source>
</reference>
<dbReference type="PANTHER" id="PTHR42756">
    <property type="entry name" value="TRANSCRIPTIONAL REGULATOR, MARR"/>
    <property type="match status" value="1"/>
</dbReference>
<comment type="caution">
    <text evidence="5">The sequence shown here is derived from an EMBL/GenBank/DDBJ whole genome shotgun (WGS) entry which is preliminary data.</text>
</comment>
<evidence type="ECO:0000256" key="2">
    <source>
        <dbReference type="ARBA" id="ARBA00023125"/>
    </source>
</evidence>